<gene>
    <name evidence="1" type="ORF">CASFOL_027158</name>
</gene>
<organism evidence="1 2">
    <name type="scientific">Castilleja foliolosa</name>
    <dbReference type="NCBI Taxonomy" id="1961234"/>
    <lineage>
        <taxon>Eukaryota</taxon>
        <taxon>Viridiplantae</taxon>
        <taxon>Streptophyta</taxon>
        <taxon>Embryophyta</taxon>
        <taxon>Tracheophyta</taxon>
        <taxon>Spermatophyta</taxon>
        <taxon>Magnoliopsida</taxon>
        <taxon>eudicotyledons</taxon>
        <taxon>Gunneridae</taxon>
        <taxon>Pentapetalae</taxon>
        <taxon>asterids</taxon>
        <taxon>lamiids</taxon>
        <taxon>Lamiales</taxon>
        <taxon>Orobanchaceae</taxon>
        <taxon>Pedicularideae</taxon>
        <taxon>Castillejinae</taxon>
        <taxon>Castilleja</taxon>
    </lineage>
</organism>
<protein>
    <submittedName>
        <fullName evidence="1">Uncharacterized protein</fullName>
    </submittedName>
</protein>
<proteinExistence type="predicted"/>
<dbReference type="EMBL" id="JAVIJP010000036">
    <property type="protein sequence ID" value="KAL3628112.1"/>
    <property type="molecule type" value="Genomic_DNA"/>
</dbReference>
<dbReference type="Proteomes" id="UP001632038">
    <property type="component" value="Unassembled WGS sequence"/>
</dbReference>
<sequence>MPYSCADNEVDKSYSIKLMKTSFSTNPDKMRRPITMLPQLDIKFHFVFTFRLSEWVINEHHSSAVLVKQSKRRPTIRNMVRRDLMEFRYSDNPTREAIARVFARLFPDSADYEFEDMIEYAVVKAREIIKSKLMECKCNELDLYFNVLAQHHRFQMAPIYCE</sequence>
<comment type="caution">
    <text evidence="1">The sequence shown here is derived from an EMBL/GenBank/DDBJ whole genome shotgun (WGS) entry which is preliminary data.</text>
</comment>
<name>A0ABD3CHF1_9LAMI</name>
<dbReference type="AlphaFoldDB" id="A0ABD3CHF1"/>
<reference evidence="2" key="1">
    <citation type="journal article" date="2024" name="IScience">
        <title>Strigolactones Initiate the Formation of Haustorium-like Structures in Castilleja.</title>
        <authorList>
            <person name="Buerger M."/>
            <person name="Peterson D."/>
            <person name="Chory J."/>
        </authorList>
    </citation>
    <scope>NUCLEOTIDE SEQUENCE [LARGE SCALE GENOMIC DNA]</scope>
</reference>
<keyword evidence="2" id="KW-1185">Reference proteome</keyword>
<evidence type="ECO:0000313" key="1">
    <source>
        <dbReference type="EMBL" id="KAL3628112.1"/>
    </source>
</evidence>
<accession>A0ABD3CHF1</accession>
<evidence type="ECO:0000313" key="2">
    <source>
        <dbReference type="Proteomes" id="UP001632038"/>
    </source>
</evidence>